<proteinExistence type="inferred from homology"/>
<reference evidence="4" key="1">
    <citation type="journal article" date="2011" name="Proc. Natl. Acad. Sci. U.S.A.">
        <title>Obligate biotrophy features unraveled by the genomic analysis of rust fungi.</title>
        <authorList>
            <person name="Duplessis S."/>
            <person name="Cuomo C.A."/>
            <person name="Lin Y.-C."/>
            <person name="Aerts A."/>
            <person name="Tisserant E."/>
            <person name="Veneault-Fourrey C."/>
            <person name="Joly D.L."/>
            <person name="Hacquard S."/>
            <person name="Amselem J."/>
            <person name="Cantarel B.L."/>
            <person name="Chiu R."/>
            <person name="Coutinho P.M."/>
            <person name="Feau N."/>
            <person name="Field M."/>
            <person name="Frey P."/>
            <person name="Gelhaye E."/>
            <person name="Goldberg J."/>
            <person name="Grabherr M.G."/>
            <person name="Kodira C.D."/>
            <person name="Kohler A."/>
            <person name="Kuees U."/>
            <person name="Lindquist E.A."/>
            <person name="Lucas S.M."/>
            <person name="Mago R."/>
            <person name="Mauceli E."/>
            <person name="Morin E."/>
            <person name="Murat C."/>
            <person name="Pangilinan J.L."/>
            <person name="Park R."/>
            <person name="Pearson M."/>
            <person name="Quesneville H."/>
            <person name="Rouhier N."/>
            <person name="Sakthikumar S."/>
            <person name="Salamov A.A."/>
            <person name="Schmutz J."/>
            <person name="Selles B."/>
            <person name="Shapiro H."/>
            <person name="Tanguay P."/>
            <person name="Tuskan G.A."/>
            <person name="Henrissat B."/>
            <person name="Van de Peer Y."/>
            <person name="Rouze P."/>
            <person name="Ellis J.G."/>
            <person name="Dodds P.N."/>
            <person name="Schein J.E."/>
            <person name="Zhong S."/>
            <person name="Hamelin R.C."/>
            <person name="Grigoriev I.V."/>
            <person name="Szabo L.J."/>
            <person name="Martin F."/>
        </authorList>
    </citation>
    <scope>NUCLEOTIDE SEQUENCE [LARGE SCALE GENOMIC DNA]</scope>
    <source>
        <strain evidence="4">98AG31 / pathotype 3-4-7</strain>
    </source>
</reference>
<dbReference type="AlphaFoldDB" id="F4SAS3"/>
<dbReference type="GO" id="GO:0003723">
    <property type="term" value="F:RNA binding"/>
    <property type="evidence" value="ECO:0007669"/>
    <property type="project" value="UniProtKB-KW"/>
</dbReference>
<evidence type="ECO:0000256" key="1">
    <source>
        <dbReference type="RuleBase" id="RU365006"/>
    </source>
</evidence>
<evidence type="ECO:0000313" key="3">
    <source>
        <dbReference type="EMBL" id="EGF98267.1"/>
    </source>
</evidence>
<dbReference type="HOGENOM" id="CLU_088649_0_0_1"/>
<accession>F4SAS3</accession>
<dbReference type="InterPro" id="IPR025069">
    <property type="entry name" value="Cpsf2_C"/>
</dbReference>
<dbReference type="RefSeq" id="XP_007418465.1">
    <property type="nucleotide sequence ID" value="XM_007418403.1"/>
</dbReference>
<dbReference type="Pfam" id="PF13299">
    <property type="entry name" value="CPSF100_C"/>
    <property type="match status" value="1"/>
</dbReference>
<keyword evidence="4" id="KW-1185">Reference proteome</keyword>
<evidence type="ECO:0000259" key="2">
    <source>
        <dbReference type="Pfam" id="PF13299"/>
    </source>
</evidence>
<dbReference type="GeneID" id="18925071"/>
<dbReference type="Proteomes" id="UP000001072">
    <property type="component" value="Unassembled WGS sequence"/>
</dbReference>
<keyword evidence="1" id="KW-0694">RNA-binding</keyword>
<keyword evidence="1" id="KW-0507">mRNA processing</keyword>
<dbReference type="PANTHER" id="PTHR45922:SF1">
    <property type="entry name" value="CLEAVAGE AND POLYADENYLATION SPECIFICITY FACTOR SUBUNIT 2"/>
    <property type="match status" value="1"/>
</dbReference>
<dbReference type="InParanoid" id="F4SAS3"/>
<dbReference type="KEGG" id="mlr:MELLADRAFT_113692"/>
<evidence type="ECO:0000313" key="4">
    <source>
        <dbReference type="Proteomes" id="UP000001072"/>
    </source>
</evidence>
<dbReference type="GO" id="GO:0005847">
    <property type="term" value="C:mRNA cleavage and polyadenylation specificity factor complex"/>
    <property type="evidence" value="ECO:0007669"/>
    <property type="project" value="InterPro"/>
</dbReference>
<feature type="domain" description="Cleavage and polyadenylation specificity factor 2 C-terminal" evidence="2">
    <location>
        <begin position="145"/>
        <end position="249"/>
    </location>
</feature>
<sequence>MKGPWSTHGQPMSSTVRDLFGKGNRVQLRMKMFERNQSGEEKGEKGFEESLHKFISETAEVNVVCQVLAIDLESKADERALQTIIPLINPQTVLSHLLEEITRYSCETQQEFIGNVSAIPTFITQIFLPKIGECSVIGHDTKSFKVKGFEVGYSTGNLQVLDGSSIATLEKSPNGLNNSTQLTQYNERTSEPKDTKDEGFNLDVTHQLDALPITSSTIFIGEIKLIVSKSFINSILIQAKFTGEVLICGPMSQTKPNNLYNPIKKEVPNLIMKL</sequence>
<dbReference type="STRING" id="747676.F4SAS3"/>
<comment type="subcellular location">
    <subcellularLocation>
        <location evidence="1">Nucleus</location>
    </subcellularLocation>
</comment>
<dbReference type="VEuPathDB" id="FungiDB:MELLADRAFT_113692"/>
<gene>
    <name evidence="3" type="ORF">MELLADRAFT_113692</name>
</gene>
<organism evidence="4">
    <name type="scientific">Melampsora larici-populina (strain 98AG31 / pathotype 3-4-7)</name>
    <name type="common">Poplar leaf rust fungus</name>
    <dbReference type="NCBI Taxonomy" id="747676"/>
    <lineage>
        <taxon>Eukaryota</taxon>
        <taxon>Fungi</taxon>
        <taxon>Dikarya</taxon>
        <taxon>Basidiomycota</taxon>
        <taxon>Pucciniomycotina</taxon>
        <taxon>Pucciniomycetes</taxon>
        <taxon>Pucciniales</taxon>
        <taxon>Melampsoraceae</taxon>
        <taxon>Melampsora</taxon>
    </lineage>
</organism>
<dbReference type="GO" id="GO:0006398">
    <property type="term" value="P:mRNA 3'-end processing by stem-loop binding and cleavage"/>
    <property type="evidence" value="ECO:0007669"/>
    <property type="project" value="InterPro"/>
</dbReference>
<dbReference type="OrthoDB" id="64353at2759"/>
<dbReference type="InterPro" id="IPR027075">
    <property type="entry name" value="CPSF2"/>
</dbReference>
<name>F4SAS3_MELLP</name>
<dbReference type="EMBL" id="GL883180">
    <property type="protein sequence ID" value="EGF98267.1"/>
    <property type="molecule type" value="Genomic_DNA"/>
</dbReference>
<keyword evidence="1" id="KW-0539">Nucleus</keyword>
<dbReference type="PANTHER" id="PTHR45922">
    <property type="entry name" value="CLEAVAGE AND POLYADENYLATION SPECIFICITY FACTOR SUBUNIT 2"/>
    <property type="match status" value="1"/>
</dbReference>
<protein>
    <recommendedName>
        <fullName evidence="1">Cleavage and polyadenylation specificity factor subunit 2</fullName>
    </recommendedName>
    <alternativeName>
        <fullName evidence="1">Cleavage and polyadenylation specificity factor 100 kDa subunit</fullName>
    </alternativeName>
</protein>
<comment type="similarity">
    <text evidence="1">Belongs to the metallo-beta-lactamase superfamily. RNA-metabolizing metallo-beta-lactamase-like family. CPSF2/YSH1 subfamily.</text>
</comment>